<proteinExistence type="inferred from homology"/>
<evidence type="ECO:0000313" key="4">
    <source>
        <dbReference type="EMBL" id="RFU70894.1"/>
    </source>
</evidence>
<dbReference type="EMBL" id="QVTE01000008">
    <property type="protein sequence ID" value="RFU70894.1"/>
    <property type="molecule type" value="Genomic_DNA"/>
</dbReference>
<dbReference type="Gene3D" id="3.60.110.10">
    <property type="entry name" value="Carbon-nitrogen hydrolase"/>
    <property type="match status" value="1"/>
</dbReference>
<dbReference type="Pfam" id="PF00795">
    <property type="entry name" value="CN_hydrolase"/>
    <property type="match status" value="1"/>
</dbReference>
<dbReference type="PANTHER" id="PTHR46044">
    <property type="entry name" value="NITRILASE"/>
    <property type="match status" value="1"/>
</dbReference>
<dbReference type="InterPro" id="IPR003010">
    <property type="entry name" value="C-N_Hydrolase"/>
</dbReference>
<dbReference type="PANTHER" id="PTHR46044:SF1">
    <property type="entry name" value="CN HYDROLASE DOMAIN-CONTAINING PROTEIN"/>
    <property type="match status" value="1"/>
</dbReference>
<dbReference type="AlphaFoldDB" id="A0A372LTL2"/>
<dbReference type="InterPro" id="IPR044149">
    <property type="entry name" value="Nitrilases_CHs"/>
</dbReference>
<gene>
    <name evidence="4" type="ORF">D0469_02770</name>
</gene>
<feature type="coiled-coil region" evidence="2">
    <location>
        <begin position="320"/>
        <end position="347"/>
    </location>
</feature>
<keyword evidence="4" id="KW-0378">Hydrolase</keyword>
<dbReference type="Proteomes" id="UP000264541">
    <property type="component" value="Unassembled WGS sequence"/>
</dbReference>
<dbReference type="RefSeq" id="WP_117325122.1">
    <property type="nucleotide sequence ID" value="NZ_QVTE01000008.1"/>
</dbReference>
<feature type="domain" description="CN hydrolase" evidence="3">
    <location>
        <begin position="7"/>
        <end position="278"/>
    </location>
</feature>
<evidence type="ECO:0000256" key="1">
    <source>
        <dbReference type="ARBA" id="ARBA00008129"/>
    </source>
</evidence>
<accession>A0A372LTL2</accession>
<reference evidence="4 5" key="1">
    <citation type="submission" date="2018-08" db="EMBL/GenBank/DDBJ databases">
        <title>Bacillus chawlae sp. nov., Bacillus glennii sp. nov., and Bacillus saganii sp. nov. Isolated from the Vehicle Assembly Building at Kennedy Space Center where the Viking Spacecraft were Assembled.</title>
        <authorList>
            <person name="Seuylemezian A."/>
            <person name="Vaishampayan P."/>
        </authorList>
    </citation>
    <scope>NUCLEOTIDE SEQUENCE [LARGE SCALE GENOMIC DNA]</scope>
    <source>
        <strain evidence="4 5">V47-23a</strain>
    </source>
</reference>
<name>A0A372LTL2_9BACI</name>
<evidence type="ECO:0000259" key="3">
    <source>
        <dbReference type="PROSITE" id="PS50263"/>
    </source>
</evidence>
<dbReference type="InterPro" id="IPR036526">
    <property type="entry name" value="C-N_Hydrolase_sf"/>
</dbReference>
<dbReference type="GO" id="GO:0016787">
    <property type="term" value="F:hydrolase activity"/>
    <property type="evidence" value="ECO:0007669"/>
    <property type="project" value="UniProtKB-KW"/>
</dbReference>
<comment type="similarity">
    <text evidence="1">Belongs to the carbon-nitrogen hydrolase superfamily. Nitrilase family.</text>
</comment>
<protein>
    <submittedName>
        <fullName evidence="4">Carbon-nitrogen hydrolase family protein</fullName>
    </submittedName>
</protein>
<dbReference type="PROSITE" id="PS50263">
    <property type="entry name" value="CN_HYDROLASE"/>
    <property type="match status" value="1"/>
</dbReference>
<dbReference type="CDD" id="cd07564">
    <property type="entry name" value="nitrilases_CHs"/>
    <property type="match status" value="1"/>
</dbReference>
<comment type="caution">
    <text evidence="4">The sequence shown here is derived from an EMBL/GenBank/DDBJ whole genome shotgun (WGS) entry which is preliminary data.</text>
</comment>
<organism evidence="4 5">
    <name type="scientific">Peribacillus saganii</name>
    <dbReference type="NCBI Taxonomy" id="2303992"/>
    <lineage>
        <taxon>Bacteria</taxon>
        <taxon>Bacillati</taxon>
        <taxon>Bacillota</taxon>
        <taxon>Bacilli</taxon>
        <taxon>Bacillales</taxon>
        <taxon>Bacillaceae</taxon>
        <taxon>Peribacillus</taxon>
    </lineage>
</organism>
<evidence type="ECO:0000256" key="2">
    <source>
        <dbReference type="SAM" id="Coils"/>
    </source>
</evidence>
<keyword evidence="5" id="KW-1185">Reference proteome</keyword>
<dbReference type="SUPFAM" id="SSF56317">
    <property type="entry name" value="Carbon-nitrogen hydrolase"/>
    <property type="match status" value="1"/>
</dbReference>
<evidence type="ECO:0000313" key="5">
    <source>
        <dbReference type="Proteomes" id="UP000264541"/>
    </source>
</evidence>
<dbReference type="OrthoDB" id="9811121at2"/>
<sequence>MKTMRQFTAAAVQVSPILPFNKEKTVDLVCEIVSEAADKGAKLIVFPECFIPSFPNWTLDLNDSSAWELHLRDFTYNSILVPGPETDKIGRVAKEKGVYVVVGVNEIEEKYVGVLYNSLVFIGPEGNVIGKHRKLFPTMREKLFHARGDASGLNVYDTEIGRLGGLICYEHLQPLLKYSLIGQGEQIHCAAWPGWPDVVNGRTNKHVIDAASRTMALEGQSFVIVSSMYIPQSVSQNIDLGNSNWSFFGGSGIINPAGEYIGGPLYDQEGIVYGEIDLDLIPLRKATIDTTGRDSAWETISMNINHVERSPIKRTSDSTNKELIDKIEALESKLQDFEKRSAAEKQEILV</sequence>
<keyword evidence="2" id="KW-0175">Coiled coil</keyword>